<dbReference type="SUPFAM" id="SSF52540">
    <property type="entry name" value="P-loop containing nucleoside triphosphate hydrolases"/>
    <property type="match status" value="1"/>
</dbReference>
<dbReference type="PANTHER" id="PTHR42957">
    <property type="entry name" value="HELICASE MJ1565-RELATED"/>
    <property type="match status" value="1"/>
</dbReference>
<evidence type="ECO:0000313" key="1">
    <source>
        <dbReference type="EMBL" id="SHH20683.1"/>
    </source>
</evidence>
<dbReference type="Gene3D" id="3.40.50.300">
    <property type="entry name" value="P-loop containing nucleotide triphosphate hydrolases"/>
    <property type="match status" value="1"/>
</dbReference>
<evidence type="ECO:0008006" key="3">
    <source>
        <dbReference type="Google" id="ProtNLM"/>
    </source>
</evidence>
<dbReference type="InterPro" id="IPR008571">
    <property type="entry name" value="HerA-like"/>
</dbReference>
<protein>
    <recommendedName>
        <fullName evidence="3">Helicase HerA central domain-containing protein</fullName>
    </recommendedName>
</protein>
<evidence type="ECO:0000313" key="2">
    <source>
        <dbReference type="Proteomes" id="UP000190675"/>
    </source>
</evidence>
<dbReference type="Proteomes" id="UP000190675">
    <property type="component" value="Chromosome I"/>
</dbReference>
<proteinExistence type="predicted"/>
<sequence>MAHPIPKAALDDRLAFVGTAGSGKTYNAGSCVERLLSAKARAVVIDPLGVWWGLRLMADGATESSFNIPIFGGDHGDLALTEHAGALIGETVAGMAESCILDLSQIGTKAGERRFMFAFLTALYRGVNGSPVHLVIDEADMWAPQRLLDKEGEAAKLLGMMETIVRRGRVKGFIPWLITQRPAVLSKDVLSQADGMIAFKLTASQDRDAIGAWIEGQADKQEGKNILAALPSLERGRGFVWIPTRGILETAAFPLKVTFDSSRAPKRGEKKNDAVLRPLDLGKLMDRLSKVEAETKANDPKALKAEIAGLKRELAIAGKPPANDPKAVDDAYQNGLAAGLARGETRARAALAAVESRLKDALAVAGASIESLDSPMPAPLPRRQVAAPPVRAARPAAPLVKANGQFNRSQHRILRSLAMWKALGHDSPSREMVAAASGYSPSSGGFNNLLGGLATAGAIGKPMPGHLNLLMAVDDMTADEGRDMLLGYLSNPQRKLVDAMNGAGDLSRDDLGNRTDYSSSSGGFNNLIGSLSTLGLITKPSAGYVALAGWAQELIAA</sequence>
<name>A0A1M5R4I8_9BRAD</name>
<dbReference type="EMBL" id="LT670818">
    <property type="protein sequence ID" value="SHH20683.1"/>
    <property type="molecule type" value="Genomic_DNA"/>
</dbReference>
<gene>
    <name evidence="1" type="ORF">SAMN05444169_6314</name>
</gene>
<dbReference type="PANTHER" id="PTHR42957:SF1">
    <property type="entry name" value="HELICASE MJ1565-RELATED"/>
    <property type="match status" value="1"/>
</dbReference>
<organism evidence="1 2">
    <name type="scientific">Bradyrhizobium erythrophlei</name>
    <dbReference type="NCBI Taxonomy" id="1437360"/>
    <lineage>
        <taxon>Bacteria</taxon>
        <taxon>Pseudomonadati</taxon>
        <taxon>Pseudomonadota</taxon>
        <taxon>Alphaproteobacteria</taxon>
        <taxon>Hyphomicrobiales</taxon>
        <taxon>Nitrobacteraceae</taxon>
        <taxon>Bradyrhizobium</taxon>
    </lineage>
</organism>
<dbReference type="InterPro" id="IPR027417">
    <property type="entry name" value="P-loop_NTPase"/>
</dbReference>
<reference evidence="1 2" key="1">
    <citation type="submission" date="2016-11" db="EMBL/GenBank/DDBJ databases">
        <authorList>
            <person name="Jaros S."/>
            <person name="Januszkiewicz K."/>
            <person name="Wedrychowicz H."/>
        </authorList>
    </citation>
    <scope>NUCLEOTIDE SEQUENCE [LARGE SCALE GENOMIC DNA]</scope>
    <source>
        <strain evidence="1 2">GAS242</strain>
    </source>
</reference>
<accession>A0A1M5R4I8</accession>
<dbReference type="AlphaFoldDB" id="A0A1M5R4I8"/>